<evidence type="ECO:0000256" key="2">
    <source>
        <dbReference type="ARBA" id="ARBA00022679"/>
    </source>
</evidence>
<dbReference type="AlphaFoldDB" id="A0A7S2UZF0"/>
<evidence type="ECO:0000256" key="4">
    <source>
        <dbReference type="RuleBase" id="RU363090"/>
    </source>
</evidence>
<accession>A0A7S2UZF0</accession>
<dbReference type="GO" id="GO:0000828">
    <property type="term" value="F:inositol hexakisphosphate kinase activity"/>
    <property type="evidence" value="ECO:0007669"/>
    <property type="project" value="TreeGrafter"/>
</dbReference>
<comment type="similarity">
    <text evidence="1 4">Belongs to the inositol phosphokinase (IPK) family.</text>
</comment>
<evidence type="ECO:0000313" key="5">
    <source>
        <dbReference type="EMBL" id="CAD9864038.1"/>
    </source>
</evidence>
<dbReference type="InterPro" id="IPR005522">
    <property type="entry name" value="IPK"/>
</dbReference>
<evidence type="ECO:0000256" key="1">
    <source>
        <dbReference type="ARBA" id="ARBA00007374"/>
    </source>
</evidence>
<dbReference type="PANTHER" id="PTHR12400">
    <property type="entry name" value="INOSITOL POLYPHOSPHATE KINASE"/>
    <property type="match status" value="1"/>
</dbReference>
<name>A0A7S2UZF0_9STRA</name>
<sequence length="234" mass="26549">MEKRLTKFSTKHDSLVNNGGKCKFILLEDLTHQFNAKKPCILDLKMGTRQHGPGACSRKAKRQTQKCRSSTSATLGFRFNGMKVWKENLSSFESKDKYWGRSLRSHDVLESLCFFFDNGQGLRKGAIMAFIDRLTELRGTIRKTPCQFYATSLLLIYNGACNYESKSMPDEDSQEDLVDVRVIDFANCVSAFDIPGDEYENIPDSGFIHGVDTLIEHMQQLLSGTSNNESPHLW</sequence>
<dbReference type="GO" id="GO:0005634">
    <property type="term" value="C:nucleus"/>
    <property type="evidence" value="ECO:0007669"/>
    <property type="project" value="TreeGrafter"/>
</dbReference>
<dbReference type="GO" id="GO:0032958">
    <property type="term" value="P:inositol phosphate biosynthetic process"/>
    <property type="evidence" value="ECO:0007669"/>
    <property type="project" value="InterPro"/>
</dbReference>
<protein>
    <recommendedName>
        <fullName evidence="4">Kinase</fullName>
        <ecNumber evidence="4">2.7.-.-</ecNumber>
    </recommendedName>
</protein>
<dbReference type="EC" id="2.7.-.-" evidence="4"/>
<dbReference type="PANTHER" id="PTHR12400:SF21">
    <property type="entry name" value="KINASE"/>
    <property type="match status" value="1"/>
</dbReference>
<keyword evidence="2 4" id="KW-0808">Transferase</keyword>
<dbReference type="EMBL" id="HBHR01012761">
    <property type="protein sequence ID" value="CAD9864038.1"/>
    <property type="molecule type" value="Transcribed_RNA"/>
</dbReference>
<evidence type="ECO:0000256" key="3">
    <source>
        <dbReference type="ARBA" id="ARBA00022777"/>
    </source>
</evidence>
<dbReference type="Pfam" id="PF03770">
    <property type="entry name" value="IPK"/>
    <property type="match status" value="1"/>
</dbReference>
<dbReference type="InterPro" id="IPR038286">
    <property type="entry name" value="IPK_sf"/>
</dbReference>
<reference evidence="5" key="1">
    <citation type="submission" date="2021-01" db="EMBL/GenBank/DDBJ databases">
        <authorList>
            <person name="Corre E."/>
            <person name="Pelletier E."/>
            <person name="Niang G."/>
            <person name="Scheremetjew M."/>
            <person name="Finn R."/>
            <person name="Kale V."/>
            <person name="Holt S."/>
            <person name="Cochrane G."/>
            <person name="Meng A."/>
            <person name="Brown T."/>
            <person name="Cohen L."/>
        </authorList>
    </citation>
    <scope>NUCLEOTIDE SEQUENCE</scope>
    <source>
        <strain evidence="5">CCMP1661</strain>
    </source>
</reference>
<dbReference type="GO" id="GO:0005737">
    <property type="term" value="C:cytoplasm"/>
    <property type="evidence" value="ECO:0007669"/>
    <property type="project" value="TreeGrafter"/>
</dbReference>
<dbReference type="Gene3D" id="3.30.470.160">
    <property type="entry name" value="Inositol polyphosphate kinase"/>
    <property type="match status" value="1"/>
</dbReference>
<dbReference type="SUPFAM" id="SSF56104">
    <property type="entry name" value="SAICAR synthase-like"/>
    <property type="match status" value="1"/>
</dbReference>
<proteinExistence type="inferred from homology"/>
<keyword evidence="3 4" id="KW-0418">Kinase</keyword>
<gene>
    <name evidence="5" type="ORF">FJAP1339_LOCUS6225</name>
</gene>
<dbReference type="GO" id="GO:0046854">
    <property type="term" value="P:phosphatidylinositol phosphate biosynthetic process"/>
    <property type="evidence" value="ECO:0007669"/>
    <property type="project" value="TreeGrafter"/>
</dbReference>
<organism evidence="5">
    <name type="scientific">Fibrocapsa japonica</name>
    <dbReference type="NCBI Taxonomy" id="94617"/>
    <lineage>
        <taxon>Eukaryota</taxon>
        <taxon>Sar</taxon>
        <taxon>Stramenopiles</taxon>
        <taxon>Ochrophyta</taxon>
        <taxon>Raphidophyceae</taxon>
        <taxon>Chattonellales</taxon>
        <taxon>Chattonellaceae</taxon>
        <taxon>Fibrocapsa</taxon>
    </lineage>
</organism>